<feature type="transmembrane region" description="Helical" evidence="5">
    <location>
        <begin position="823"/>
        <end position="846"/>
    </location>
</feature>
<keyword evidence="2 5" id="KW-1133">Transmembrane helix</keyword>
<accession>A0A5K3EQN7</accession>
<feature type="transmembrane region" description="Helical" evidence="5">
    <location>
        <begin position="151"/>
        <end position="170"/>
    </location>
</feature>
<evidence type="ECO:0000256" key="5">
    <source>
        <dbReference type="SAM" id="Phobius"/>
    </source>
</evidence>
<organism evidence="6">
    <name type="scientific">Mesocestoides corti</name>
    <name type="common">Flatworm</name>
    <dbReference type="NCBI Taxonomy" id="53468"/>
    <lineage>
        <taxon>Eukaryota</taxon>
        <taxon>Metazoa</taxon>
        <taxon>Spiralia</taxon>
        <taxon>Lophotrochozoa</taxon>
        <taxon>Platyhelminthes</taxon>
        <taxon>Cestoda</taxon>
        <taxon>Eucestoda</taxon>
        <taxon>Cyclophyllidea</taxon>
        <taxon>Mesocestoididae</taxon>
        <taxon>Mesocestoides</taxon>
    </lineage>
</organism>
<evidence type="ECO:0000256" key="2">
    <source>
        <dbReference type="ARBA" id="ARBA00022989"/>
    </source>
</evidence>
<keyword evidence="1 5" id="KW-0812">Transmembrane</keyword>
<feature type="region of interest" description="Disordered" evidence="4">
    <location>
        <begin position="559"/>
        <end position="596"/>
    </location>
</feature>
<dbReference type="PANTHER" id="PTHR23121">
    <property type="entry name" value="SODIUM-DEPENDENT GLUCOSE TRANSPORTER 1"/>
    <property type="match status" value="1"/>
</dbReference>
<evidence type="ECO:0000256" key="3">
    <source>
        <dbReference type="ARBA" id="ARBA00023136"/>
    </source>
</evidence>
<dbReference type="WBParaSite" id="MCU_002283-RA">
    <property type="protein sequence ID" value="MCU_002283-RA"/>
    <property type="gene ID" value="MCU_002283"/>
</dbReference>
<feature type="compositionally biased region" description="Basic and acidic residues" evidence="4">
    <location>
        <begin position="309"/>
        <end position="331"/>
    </location>
</feature>
<feature type="region of interest" description="Disordered" evidence="4">
    <location>
        <begin position="301"/>
        <end position="349"/>
    </location>
</feature>
<feature type="transmembrane region" description="Helical" evidence="5">
    <location>
        <begin position="20"/>
        <end position="41"/>
    </location>
</feature>
<proteinExistence type="predicted"/>
<feature type="transmembrane region" description="Helical" evidence="5">
    <location>
        <begin position="89"/>
        <end position="107"/>
    </location>
</feature>
<dbReference type="AlphaFoldDB" id="A0A5K3EQN7"/>
<feature type="transmembrane region" description="Helical" evidence="5">
    <location>
        <begin position="714"/>
        <end position="737"/>
    </location>
</feature>
<evidence type="ECO:0000256" key="4">
    <source>
        <dbReference type="SAM" id="MobiDB-lite"/>
    </source>
</evidence>
<feature type="transmembrane region" description="Helical" evidence="5">
    <location>
        <begin position="853"/>
        <end position="872"/>
    </location>
</feature>
<feature type="transmembrane region" description="Helical" evidence="5">
    <location>
        <begin position="503"/>
        <end position="522"/>
    </location>
</feature>
<dbReference type="PANTHER" id="PTHR23121:SF9">
    <property type="entry name" value="SODIUM-DEPENDENT GLUCOSE TRANSPORTER 1"/>
    <property type="match status" value="1"/>
</dbReference>
<evidence type="ECO:0000313" key="6">
    <source>
        <dbReference type="WBParaSite" id="MCU_002283-RA"/>
    </source>
</evidence>
<sequence length="978" mass="107760">MQSNERSHFSHSLNHHSTHLSCYAFFSFVITFIIMGLSVSVSGPSMVFLEKISYTWEDEVALIFTGRSVGALGGWLLSIAILEDKPGYCSGLIGFSLFGLTFVNFGVAFSHHLWWLMAAFAFQGCFLVVAAQSCLVYVLKNVSSPKRMHQILIFCSLTGCALTPILLIPLTSQAKLNNGPAVVPITKENSSFDRTPIFRALFRPTRLAVNDNPNLVEIPMSNHTISEYNMSIGNTTSQPAALSYRETTGIPSTSERPQQTKLTSLSYAPPANESSVLKPLEENENSTSTQLNVLLNTSISEKVNSSTTSREERPMKPSVVDAEHLNQDSKSADGSNPAVKMKQADGDVRLSEAEEPKLLDAAEGGTMKKPSVVDATHLSQDFKTADGSSTADKMKQVHEDVHETDDELSPIVVPSLEPTHNASHSAANDSTIAEVTPIIKPLAPFVKANSTGTPRDLVENPRKLRSNDSYRLTSSYNNIWNRGSPRPWNHELTREQCIKSVRYVYLSVGLLTLIAWFILLPLTGFFKHVRLLCSCFNDHSCLQRTSLVQNRYHEASFAASANDDKNESEHDDETPQPGTSCLVENGSSPPPQGAKNVTWNAKLADRHLQGQPVFRVSESVPNFAVLRSVRQHQAHHHRHALESSGVGANEVLDTPEQSVYLNYAPEPTVWPLINWPTNFWLLAAAFLFAGFETTYGAFLHSFTLRTLHWIPSDALWVTAIYWGGNAIGRLCCLCLGAKSDMGICLLQNAVSLPPPRAVAPSNHRREKIVRTAALCFRTMGSLICLICAILLNQLTSARIIYFHRPQSLSFRLLESLNISRDRATWMGTLGLGLGLGITAGSGLNVYNSLGRRLYLASLLGQLTVPATAGYLTERMLHKNASETLGRTAVILSFFMFLCFLVDLILRVARRFAWWKILTDWLSCFPEANEGTGVNETNVGVSGDVNLKTFCEGPWKPLTSPLVDAKETTKRNSLNTSGS</sequence>
<reference evidence="6" key="1">
    <citation type="submission" date="2019-11" db="UniProtKB">
        <authorList>
            <consortium name="WormBaseParasite"/>
        </authorList>
    </citation>
    <scope>IDENTIFICATION</scope>
</reference>
<feature type="compositionally biased region" description="Polar residues" evidence="4">
    <location>
        <begin position="248"/>
        <end position="266"/>
    </location>
</feature>
<feature type="region of interest" description="Disordered" evidence="4">
    <location>
        <begin position="248"/>
        <end position="272"/>
    </location>
</feature>
<dbReference type="InterPro" id="IPR036259">
    <property type="entry name" value="MFS_trans_sf"/>
</dbReference>
<feature type="transmembrane region" description="Helical" evidence="5">
    <location>
        <begin position="61"/>
        <end position="82"/>
    </location>
</feature>
<dbReference type="SUPFAM" id="SSF103473">
    <property type="entry name" value="MFS general substrate transporter"/>
    <property type="match status" value="1"/>
</dbReference>
<keyword evidence="3 5" id="KW-0472">Membrane</keyword>
<feature type="transmembrane region" description="Helical" evidence="5">
    <location>
        <begin position="774"/>
        <end position="803"/>
    </location>
</feature>
<feature type="transmembrane region" description="Helical" evidence="5">
    <location>
        <begin position="884"/>
        <end position="905"/>
    </location>
</feature>
<evidence type="ECO:0000256" key="1">
    <source>
        <dbReference type="ARBA" id="ARBA00022692"/>
    </source>
</evidence>
<protein>
    <submittedName>
        <fullName evidence="6">Nodulin-like domain-containing protein</fullName>
    </submittedName>
</protein>
<name>A0A5K3EQN7_MESCO</name>
<feature type="transmembrane region" description="Helical" evidence="5">
    <location>
        <begin position="679"/>
        <end position="702"/>
    </location>
</feature>
<feature type="transmembrane region" description="Helical" evidence="5">
    <location>
        <begin position="113"/>
        <end position="139"/>
    </location>
</feature>